<comment type="catalytic activity">
    <reaction evidence="25">
        <text>Mg(2+)(in) = Mg(2+)(out)</text>
        <dbReference type="Rhea" id="RHEA:29827"/>
        <dbReference type="ChEBI" id="CHEBI:18420"/>
    </reaction>
</comment>
<keyword evidence="13" id="KW-1000">Mitochondrion outer membrane</keyword>
<dbReference type="GO" id="GO:0005524">
    <property type="term" value="F:ATP binding"/>
    <property type="evidence" value="ECO:0007669"/>
    <property type="project" value="UniProtKB-KW"/>
</dbReference>
<comment type="catalytic activity">
    <reaction evidence="23">
        <text>a 1,2-diacyl-sn-glycero-3-phospho-L-serine(in) = a 1,2-diacyl-sn-glycero-3-phospho-L-serine(out)</text>
        <dbReference type="Rhea" id="RHEA:38663"/>
        <dbReference type="ChEBI" id="CHEBI:57262"/>
    </reaction>
</comment>
<evidence type="ECO:0000256" key="1">
    <source>
        <dbReference type="ARBA" id="ARBA00004314"/>
    </source>
</evidence>
<keyword evidence="20" id="KW-0496">Mitochondrion</keyword>
<comment type="similarity">
    <text evidence="4">Belongs to the eukaryotic mitochondrial porin family.</text>
</comment>
<evidence type="ECO:0000256" key="7">
    <source>
        <dbReference type="ARBA" id="ARBA00022475"/>
    </source>
</evidence>
<dbReference type="GO" id="GO:0005886">
    <property type="term" value="C:plasma membrane"/>
    <property type="evidence" value="ECO:0007669"/>
    <property type="project" value="UniProtKB-SubCell"/>
</dbReference>
<evidence type="ECO:0000256" key="2">
    <source>
        <dbReference type="ARBA" id="ARBA00004374"/>
    </source>
</evidence>
<protein>
    <recommendedName>
        <fullName evidence="35">Non-selective voltage-gated ion channel VDAC1</fullName>
    </recommendedName>
    <alternativeName>
        <fullName evidence="36">Voltage-dependent anion-selective channel protein 1</fullName>
    </alternativeName>
</protein>
<keyword evidence="18" id="KW-0406">Ion transport</keyword>
<evidence type="ECO:0000256" key="36">
    <source>
        <dbReference type="ARBA" id="ARBA00045025"/>
    </source>
</evidence>
<evidence type="ECO:0000256" key="21">
    <source>
        <dbReference type="ARBA" id="ARBA00023136"/>
    </source>
</evidence>
<comment type="subcellular location">
    <subcellularLocation>
        <location evidence="3">Cell membrane</location>
        <topology evidence="3">Multi-pass membrane protein</topology>
    </subcellularLocation>
    <subcellularLocation>
        <location evidence="1">Membrane raft</location>
        <topology evidence="1">Multi-pass membrane protein</topology>
    </subcellularLocation>
    <subcellularLocation>
        <location evidence="2">Mitochondrion outer membrane</location>
        <topology evidence="2">Multi-pass membrane protein</topology>
    </subcellularLocation>
</comment>
<keyword evidence="6" id="KW-1134">Transmembrane beta strand</keyword>
<evidence type="ECO:0000256" key="3">
    <source>
        <dbReference type="ARBA" id="ARBA00004651"/>
    </source>
</evidence>
<comment type="subunit">
    <text evidence="37">Homodimer and homotrimer; in response to cyclic AMP or calcium; oligomerization is required for scramblase activity. Component of the mitochondrial permeability transition pore complex (mPTPC), at least composed of SPG7, VDAC1 and PPIF. Interacts with SPG7, NIPSNAP2 and SLC25A30. Interacts with hexokinases including HK1. The HK1-VDAC1 complex interacts with ATF2. Interacts with BCL2L1. Interacts with BAK1. Interacts with RTL10/BOP (via BH3 domain). Interacts with amyloid-beta and APP; induces VDAC1 dephosphorylation. Interacts with TMEM41B. Interacts with BCAP31. Interacts with HSPA9; this interaction couples ITPR1 to VDAC1.</text>
</comment>
<evidence type="ECO:0000256" key="37">
    <source>
        <dbReference type="ARBA" id="ARBA00046417"/>
    </source>
</evidence>
<evidence type="ECO:0000256" key="25">
    <source>
        <dbReference type="ARBA" id="ARBA00034269"/>
    </source>
</evidence>
<evidence type="ECO:0000256" key="35">
    <source>
        <dbReference type="ARBA" id="ARBA00044987"/>
    </source>
</evidence>
<evidence type="ECO:0000256" key="34">
    <source>
        <dbReference type="ARBA" id="ARBA00044941"/>
    </source>
</evidence>
<evidence type="ECO:0000256" key="28">
    <source>
        <dbReference type="ARBA" id="ARBA00036483"/>
    </source>
</evidence>
<evidence type="ECO:0000256" key="26">
    <source>
        <dbReference type="ARBA" id="ARBA00034430"/>
    </source>
</evidence>
<evidence type="ECO:0000256" key="20">
    <source>
        <dbReference type="ARBA" id="ARBA00023128"/>
    </source>
</evidence>
<evidence type="ECO:0000256" key="4">
    <source>
        <dbReference type="ARBA" id="ARBA00007780"/>
    </source>
</evidence>
<evidence type="ECO:0000256" key="11">
    <source>
        <dbReference type="ARBA" id="ARBA00022703"/>
    </source>
</evidence>
<dbReference type="InterPro" id="IPR027246">
    <property type="entry name" value="Porin_Euk/Tom40"/>
</dbReference>
<evidence type="ECO:0000256" key="13">
    <source>
        <dbReference type="ARBA" id="ARBA00022787"/>
    </source>
</evidence>
<keyword evidence="8" id="KW-1017">Isopeptide bond</keyword>
<comment type="function">
    <text evidence="34">Catalyzes the scrambling of phospholipids across the outer mitochondrial membrane; the mechanism is unrelated to channel activity and is capable of translocating both anionic and zwitterionic phospholipids.</text>
</comment>
<dbReference type="GO" id="GO:0045121">
    <property type="term" value="C:membrane raft"/>
    <property type="evidence" value="ECO:0007669"/>
    <property type="project" value="UniProtKB-SubCell"/>
</dbReference>
<evidence type="ECO:0000256" key="27">
    <source>
        <dbReference type="ARBA" id="ARBA00036239"/>
    </source>
</evidence>
<evidence type="ECO:0000256" key="24">
    <source>
        <dbReference type="ARBA" id="ARBA00024631"/>
    </source>
</evidence>
<comment type="catalytic activity">
    <reaction evidence="27">
        <text>Na(+)(in) = Na(+)(out)</text>
        <dbReference type="Rhea" id="RHEA:34963"/>
        <dbReference type="ChEBI" id="CHEBI:29101"/>
    </reaction>
</comment>
<evidence type="ECO:0000256" key="6">
    <source>
        <dbReference type="ARBA" id="ARBA00022452"/>
    </source>
</evidence>
<dbReference type="PANTHER" id="PTHR11743">
    <property type="entry name" value="VOLTAGE-DEPENDENT ANION-SELECTIVE CHANNEL"/>
    <property type="match status" value="1"/>
</dbReference>
<evidence type="ECO:0000256" key="19">
    <source>
        <dbReference type="ARBA" id="ARBA00023114"/>
    </source>
</evidence>
<reference evidence="38" key="2">
    <citation type="submission" date="2025-08" db="UniProtKB">
        <authorList>
            <consortium name="Ensembl"/>
        </authorList>
    </citation>
    <scope>IDENTIFICATION</scope>
</reference>
<keyword evidence="17" id="KW-0520">NAD</keyword>
<keyword evidence="15" id="KW-0832">Ubl conjugation</keyword>
<evidence type="ECO:0000256" key="18">
    <source>
        <dbReference type="ARBA" id="ARBA00023065"/>
    </source>
</evidence>
<evidence type="ECO:0000256" key="5">
    <source>
        <dbReference type="ARBA" id="ARBA00022448"/>
    </source>
</evidence>
<evidence type="ECO:0000313" key="38">
    <source>
        <dbReference type="Ensembl" id="ENSSSCP00070029656.1"/>
    </source>
</evidence>
<comment type="catalytic activity">
    <reaction evidence="29">
        <text>Ca(2+)(in) = Ca(2+)(out)</text>
        <dbReference type="Rhea" id="RHEA:29671"/>
        <dbReference type="ChEBI" id="CHEBI:29108"/>
    </reaction>
</comment>
<evidence type="ECO:0000313" key="39">
    <source>
        <dbReference type="Proteomes" id="UP000314985"/>
    </source>
</evidence>
<keyword evidence="16" id="KW-0007">Acetylation</keyword>
<keyword evidence="9" id="KW-0597">Phosphoprotein</keyword>
<comment type="catalytic activity">
    <reaction evidence="22">
        <text>chloride(in) = chloride(out)</text>
        <dbReference type="Rhea" id="RHEA:29823"/>
        <dbReference type="ChEBI" id="CHEBI:17996"/>
    </reaction>
</comment>
<sequence length="62" mass="6731">MAVPTTYADLGKSARDVFTMGYGFGLIKLDLKTKSENALEFTSSGLANMETTKVMGSLETKY</sequence>
<evidence type="ECO:0000256" key="10">
    <source>
        <dbReference type="ARBA" id="ARBA00022692"/>
    </source>
</evidence>
<evidence type="ECO:0000256" key="8">
    <source>
        <dbReference type="ARBA" id="ARBA00022499"/>
    </source>
</evidence>
<name>A0A4X1UKA4_PIG</name>
<evidence type="ECO:0000256" key="17">
    <source>
        <dbReference type="ARBA" id="ARBA00023027"/>
    </source>
</evidence>
<evidence type="ECO:0000256" key="31">
    <source>
        <dbReference type="ARBA" id="ARBA00036778"/>
    </source>
</evidence>
<evidence type="ECO:0000256" key="12">
    <source>
        <dbReference type="ARBA" id="ARBA00022741"/>
    </source>
</evidence>
<evidence type="ECO:0000256" key="32">
    <source>
        <dbReference type="ARBA" id="ARBA00044892"/>
    </source>
</evidence>
<comment type="catalytic activity">
    <reaction evidence="31">
        <text>acetylcholine(in) = acetylcholine(out)</text>
        <dbReference type="Rhea" id="RHEA:74663"/>
        <dbReference type="ChEBI" id="CHEBI:15355"/>
    </reaction>
</comment>
<keyword evidence="14" id="KW-0067">ATP-binding</keyword>
<dbReference type="AlphaFoldDB" id="A0A4X1UKA4"/>
<keyword evidence="5" id="KW-0813">Transport</keyword>
<keyword evidence="10" id="KW-0812">Transmembrane</keyword>
<dbReference type="GO" id="GO:0015288">
    <property type="term" value="F:porin activity"/>
    <property type="evidence" value="ECO:0007669"/>
    <property type="project" value="UniProtKB-KW"/>
</dbReference>
<evidence type="ECO:0000256" key="23">
    <source>
        <dbReference type="ARBA" id="ARBA00024479"/>
    </source>
</evidence>
<keyword evidence="21" id="KW-0472">Membrane</keyword>
<evidence type="ECO:0000256" key="15">
    <source>
        <dbReference type="ARBA" id="ARBA00022843"/>
    </source>
</evidence>
<comment type="catalytic activity">
    <reaction evidence="28">
        <text>dopamine(out) = dopamine(in)</text>
        <dbReference type="Rhea" id="RHEA:73863"/>
        <dbReference type="ChEBI" id="CHEBI:59905"/>
    </reaction>
</comment>
<dbReference type="PANTHER" id="PTHR11743:SF13">
    <property type="entry name" value="VOLTAGE-DEPENDENT ANION-SELECTIVE CHANNEL PROTEIN 1"/>
    <property type="match status" value="1"/>
</dbReference>
<evidence type="ECO:0000256" key="16">
    <source>
        <dbReference type="ARBA" id="ARBA00022990"/>
    </source>
</evidence>
<comment type="catalytic activity">
    <reaction evidence="26">
        <text>K(+)(in) = K(+)(out)</text>
        <dbReference type="Rhea" id="RHEA:29463"/>
        <dbReference type="ChEBI" id="CHEBI:29103"/>
    </reaction>
</comment>
<dbReference type="GO" id="GO:0006915">
    <property type="term" value="P:apoptotic process"/>
    <property type="evidence" value="ECO:0007669"/>
    <property type="project" value="UniProtKB-KW"/>
</dbReference>
<dbReference type="Pfam" id="PF01459">
    <property type="entry name" value="Porin_3"/>
    <property type="match status" value="1"/>
</dbReference>
<keyword evidence="7" id="KW-1003">Cell membrane</keyword>
<proteinExistence type="inferred from homology"/>
<comment type="catalytic activity">
    <reaction evidence="33">
        <text>ATP(in) = ATP(out)</text>
        <dbReference type="Rhea" id="RHEA:75687"/>
        <dbReference type="ChEBI" id="CHEBI:30616"/>
    </reaction>
</comment>
<dbReference type="Ensembl" id="ENSSSCT00070035492.1">
    <property type="protein sequence ID" value="ENSSSCP00070029656.1"/>
    <property type="gene ID" value="ENSSSCG00070017989.1"/>
</dbReference>
<dbReference type="GO" id="GO:0005741">
    <property type="term" value="C:mitochondrial outer membrane"/>
    <property type="evidence" value="ECO:0007669"/>
    <property type="project" value="UniProtKB-SubCell"/>
</dbReference>
<dbReference type="GO" id="GO:0046930">
    <property type="term" value="C:pore complex"/>
    <property type="evidence" value="ECO:0007669"/>
    <property type="project" value="UniProtKB-KW"/>
</dbReference>
<dbReference type="Proteomes" id="UP000314985">
    <property type="component" value="Chromosome 13"/>
</dbReference>
<comment type="catalytic activity">
    <reaction evidence="24">
        <text>a 1,2-diacyl-sn-glycero-3-phosphocholine(in) = a 1,2-diacyl-sn-glycero-3-phosphocholine(out)</text>
        <dbReference type="Rhea" id="RHEA:38571"/>
        <dbReference type="ChEBI" id="CHEBI:57643"/>
    </reaction>
</comment>
<evidence type="ECO:0000256" key="33">
    <source>
        <dbReference type="ARBA" id="ARBA00044897"/>
    </source>
</evidence>
<organism evidence="38 39">
    <name type="scientific">Sus scrofa</name>
    <name type="common">Pig</name>
    <dbReference type="NCBI Taxonomy" id="9823"/>
    <lineage>
        <taxon>Eukaryota</taxon>
        <taxon>Metazoa</taxon>
        <taxon>Chordata</taxon>
        <taxon>Craniata</taxon>
        <taxon>Vertebrata</taxon>
        <taxon>Euteleostomi</taxon>
        <taxon>Mammalia</taxon>
        <taxon>Eutheria</taxon>
        <taxon>Laurasiatheria</taxon>
        <taxon>Artiodactyla</taxon>
        <taxon>Suina</taxon>
        <taxon>Suidae</taxon>
        <taxon>Sus</taxon>
    </lineage>
</organism>
<comment type="catalytic activity">
    <reaction evidence="30">
        <text>L-glutamate(out) = L-glutamate(in)</text>
        <dbReference type="Rhea" id="RHEA:66336"/>
        <dbReference type="ChEBI" id="CHEBI:29985"/>
    </reaction>
</comment>
<evidence type="ECO:0000256" key="30">
    <source>
        <dbReference type="ARBA" id="ARBA00036683"/>
    </source>
</evidence>
<keyword evidence="11" id="KW-0053">Apoptosis</keyword>
<evidence type="ECO:0000256" key="22">
    <source>
        <dbReference type="ARBA" id="ARBA00024167"/>
    </source>
</evidence>
<comment type="catalytic activity">
    <reaction evidence="32">
        <text>Fe(III)-[cytochrome c](out) = Fe(III)-[cytochrome c](in)</text>
        <dbReference type="Rhea" id="RHEA:79311"/>
        <dbReference type="Rhea" id="RHEA-COMP:14399"/>
        <dbReference type="ChEBI" id="CHEBI:29034"/>
    </reaction>
</comment>
<dbReference type="Gene3D" id="2.40.160.10">
    <property type="entry name" value="Porin"/>
    <property type="match status" value="1"/>
</dbReference>
<accession>A0A4X1UKA4</accession>
<dbReference type="GO" id="GO:0008308">
    <property type="term" value="F:voltage-gated monoatomic anion channel activity"/>
    <property type="evidence" value="ECO:0007669"/>
    <property type="project" value="InterPro"/>
</dbReference>
<dbReference type="InterPro" id="IPR023614">
    <property type="entry name" value="Porin_dom_sf"/>
</dbReference>
<evidence type="ECO:0000256" key="9">
    <source>
        <dbReference type="ARBA" id="ARBA00022553"/>
    </source>
</evidence>
<keyword evidence="19" id="KW-0626">Porin</keyword>
<reference evidence="38 39" key="1">
    <citation type="submission" date="2017-08" db="EMBL/GenBank/DDBJ databases">
        <title>USMARCv1.0.</title>
        <authorList>
            <person name="Hannum G.I."/>
            <person name="Koren S."/>
            <person name="Schroeder S.G."/>
            <person name="Chin S.C."/>
            <person name="Nonneman D.J."/>
            <person name="Becker S.A."/>
            <person name="Rosen B.D."/>
            <person name="Bickhart D.M."/>
            <person name="Putnam N.H."/>
            <person name="Green R.E."/>
            <person name="Tuggle C.K."/>
            <person name="Liu H."/>
            <person name="Rohrer G.A."/>
            <person name="Warr A."/>
            <person name="Hall R."/>
            <person name="Kim K."/>
            <person name="Hume D.A."/>
            <person name="Talbot R."/>
            <person name="Chow W."/>
            <person name="Howe K."/>
            <person name="Schwartz A.S."/>
            <person name="Watson M."/>
            <person name="Archibald A.L."/>
            <person name="Phillippy A.M."/>
            <person name="Smith T.P.L."/>
        </authorList>
    </citation>
    <scope>NUCLEOTIDE SEQUENCE [LARGE SCALE GENOMIC DNA]</scope>
</reference>
<dbReference type="InterPro" id="IPR001925">
    <property type="entry name" value="Porin_Euk"/>
</dbReference>
<keyword evidence="12" id="KW-0547">Nucleotide-binding</keyword>
<evidence type="ECO:0000256" key="14">
    <source>
        <dbReference type="ARBA" id="ARBA00022840"/>
    </source>
</evidence>
<evidence type="ECO:0000256" key="29">
    <source>
        <dbReference type="ARBA" id="ARBA00036634"/>
    </source>
</evidence>